<evidence type="ECO:0000313" key="2">
    <source>
        <dbReference type="Proteomes" id="UP000008237"/>
    </source>
</evidence>
<dbReference type="EMBL" id="GL451499">
    <property type="protein sequence ID" value="EFN79203.1"/>
    <property type="molecule type" value="Genomic_DNA"/>
</dbReference>
<reference evidence="1 2" key="1">
    <citation type="journal article" date="2010" name="Science">
        <title>Genomic comparison of the ants Camponotus floridanus and Harpegnathos saltator.</title>
        <authorList>
            <person name="Bonasio R."/>
            <person name="Zhang G."/>
            <person name="Ye C."/>
            <person name="Mutti N.S."/>
            <person name="Fang X."/>
            <person name="Qin N."/>
            <person name="Donahue G."/>
            <person name="Yang P."/>
            <person name="Li Q."/>
            <person name="Li C."/>
            <person name="Zhang P."/>
            <person name="Huang Z."/>
            <person name="Berger S.L."/>
            <person name="Reinberg D."/>
            <person name="Wang J."/>
            <person name="Liebig J."/>
        </authorList>
    </citation>
    <scope>NUCLEOTIDE SEQUENCE [LARGE SCALE GENOMIC DNA]</scope>
    <source>
        <strain evidence="1 2">R22 G/1</strain>
    </source>
</reference>
<accession>E2BYP9</accession>
<dbReference type="InParanoid" id="E2BYP9"/>
<keyword evidence="2" id="KW-1185">Reference proteome</keyword>
<dbReference type="AlphaFoldDB" id="E2BYP9"/>
<dbReference type="Proteomes" id="UP000008237">
    <property type="component" value="Unassembled WGS sequence"/>
</dbReference>
<protein>
    <submittedName>
        <fullName evidence="1">Uncharacterized protein</fullName>
    </submittedName>
</protein>
<proteinExistence type="predicted"/>
<gene>
    <name evidence="1" type="ORF">EAI_10199</name>
</gene>
<name>E2BYP9_HARSA</name>
<evidence type="ECO:0000313" key="1">
    <source>
        <dbReference type="EMBL" id="EFN79203.1"/>
    </source>
</evidence>
<sequence length="145" mass="16875">MLALKGRTFQRALYDRFDDERTSTKLFNISIHHFRGISHKIFKYAEEVRHPGEDVGSLSQSKFAVLWPRGTKQFCWAYFNQIILSLQQNFGSRNNTFFLVCDGVLRFTLTYPPPMTLTLTYFIKDTFLSINQKVLAVAHCSLKNN</sequence>
<organism evidence="2">
    <name type="scientific">Harpegnathos saltator</name>
    <name type="common">Jerdon's jumping ant</name>
    <dbReference type="NCBI Taxonomy" id="610380"/>
    <lineage>
        <taxon>Eukaryota</taxon>
        <taxon>Metazoa</taxon>
        <taxon>Ecdysozoa</taxon>
        <taxon>Arthropoda</taxon>
        <taxon>Hexapoda</taxon>
        <taxon>Insecta</taxon>
        <taxon>Pterygota</taxon>
        <taxon>Neoptera</taxon>
        <taxon>Endopterygota</taxon>
        <taxon>Hymenoptera</taxon>
        <taxon>Apocrita</taxon>
        <taxon>Aculeata</taxon>
        <taxon>Formicoidea</taxon>
        <taxon>Formicidae</taxon>
        <taxon>Ponerinae</taxon>
        <taxon>Ponerini</taxon>
        <taxon>Harpegnathos</taxon>
    </lineage>
</organism>